<dbReference type="eggNOG" id="ENOG502ZC96">
    <property type="taxonomic scope" value="Bacteria"/>
</dbReference>
<dbReference type="RefSeq" id="WP_015045565.1">
    <property type="nucleotide sequence ID" value="NC_018868.3"/>
</dbReference>
<dbReference type="OrthoDB" id="6398515at2"/>
<organism evidence="1 2">
    <name type="scientific">Simiduia agarivorans (strain DSM 21679 / JCM 13881 / BCRC 17597 / SA1)</name>
    <dbReference type="NCBI Taxonomy" id="1117647"/>
    <lineage>
        <taxon>Bacteria</taxon>
        <taxon>Pseudomonadati</taxon>
        <taxon>Pseudomonadota</taxon>
        <taxon>Gammaproteobacteria</taxon>
        <taxon>Cellvibrionales</taxon>
        <taxon>Cellvibrionaceae</taxon>
        <taxon>Simiduia</taxon>
    </lineage>
</organism>
<accession>K4KTT7</accession>
<reference evidence="1 2" key="1">
    <citation type="journal article" date="2013" name="Genome Announc.">
        <title>Complete genome sequence of Simiduia agarivorans SA1(T), a marine bacterium able to degrade a variety of polysaccharides.</title>
        <authorList>
            <person name="Lin S.Y."/>
            <person name="Shieh W.Y."/>
            <person name="Chen J.S."/>
            <person name="Tang S.L."/>
        </authorList>
    </citation>
    <scope>NUCLEOTIDE SEQUENCE [LARGE SCALE GENOMIC DNA]</scope>
    <source>
        <strain evidence="2">DSM 21679 / JCM 13881 / BCRC 17597 / SA1</strain>
    </source>
</reference>
<protein>
    <recommendedName>
        <fullName evidence="3">Sensory transduction regulator</fullName>
    </recommendedName>
</protein>
<name>K4KTT7_SIMAS</name>
<gene>
    <name evidence="1" type="ordered locus">M5M_00785</name>
</gene>
<dbReference type="HOGENOM" id="CLU_115861_0_0_6"/>
<evidence type="ECO:0000313" key="1">
    <source>
        <dbReference type="EMBL" id="AFU97392.1"/>
    </source>
</evidence>
<keyword evidence="2" id="KW-1185">Reference proteome</keyword>
<dbReference type="EMBL" id="CP003746">
    <property type="protein sequence ID" value="AFU97392.1"/>
    <property type="molecule type" value="Genomic_DNA"/>
</dbReference>
<dbReference type="Pfam" id="PF10722">
    <property type="entry name" value="YbjN"/>
    <property type="match status" value="1"/>
</dbReference>
<dbReference type="STRING" id="1117647.M5M_00785"/>
<dbReference type="KEGG" id="saga:M5M_00785"/>
<dbReference type="InterPro" id="IPR019660">
    <property type="entry name" value="Put_sensory_transdc_reg_YbjN"/>
</dbReference>
<evidence type="ECO:0008006" key="3">
    <source>
        <dbReference type="Google" id="ProtNLM"/>
    </source>
</evidence>
<evidence type="ECO:0000313" key="2">
    <source>
        <dbReference type="Proteomes" id="UP000000466"/>
    </source>
</evidence>
<dbReference type="AlphaFoldDB" id="K4KTT7"/>
<sequence length="159" mass="17429">MSELQLPDIDTIEQWLKRMGQVCYLCGQCPGLHLEAVQSEEGVLDARLLMEPEGVLLSVELEIRPSILLGMNAELSFLNMGFPTIKAFLDVVDEGIPRLVLCDTLMTGAGVSYEQFAHFVTASLEQIHKIIVDCQQQGYLMGDQMGAPMGDGDGAGKFH</sequence>
<dbReference type="Proteomes" id="UP000000466">
    <property type="component" value="Chromosome"/>
</dbReference>
<proteinExistence type="predicted"/>